<dbReference type="Pfam" id="PF00072">
    <property type="entry name" value="Response_reg"/>
    <property type="match status" value="1"/>
</dbReference>
<dbReference type="InterPro" id="IPR029016">
    <property type="entry name" value="GAF-like_dom_sf"/>
</dbReference>
<keyword evidence="4" id="KW-0804">Transcription</keyword>
<evidence type="ECO:0000259" key="7">
    <source>
        <dbReference type="PROSITE" id="PS50110"/>
    </source>
</evidence>
<dbReference type="InterPro" id="IPR000014">
    <property type="entry name" value="PAS"/>
</dbReference>
<dbReference type="PANTHER" id="PTHR34236">
    <property type="entry name" value="DIMETHYL SULFOXIDE REDUCTASE TRANSCRIPTIONAL ACTIVATOR"/>
    <property type="match status" value="1"/>
</dbReference>
<feature type="coiled-coil region" evidence="6">
    <location>
        <begin position="408"/>
        <end position="442"/>
    </location>
</feature>
<dbReference type="Proteomes" id="UP000183769">
    <property type="component" value="Unassembled WGS sequence"/>
</dbReference>
<reference evidence="9" key="1">
    <citation type="submission" date="2016-10" db="EMBL/GenBank/DDBJ databases">
        <authorList>
            <person name="Varghese N."/>
            <person name="Submissions S."/>
        </authorList>
    </citation>
    <scope>NUCLEOTIDE SEQUENCE [LARGE SCALE GENOMIC DNA]</scope>
    <source>
        <strain evidence="9">CGMCC 1.10329</strain>
    </source>
</reference>
<dbReference type="InterPro" id="IPR031803">
    <property type="entry name" value="BAT_GAF/HTH-assoc"/>
</dbReference>
<protein>
    <recommendedName>
        <fullName evidence="7">Response regulatory domain-containing protein</fullName>
    </recommendedName>
</protein>
<dbReference type="Gene3D" id="1.10.10.10">
    <property type="entry name" value="Winged helix-like DNA-binding domain superfamily/Winged helix DNA-binding domain"/>
    <property type="match status" value="1"/>
</dbReference>
<dbReference type="Pfam" id="PF04967">
    <property type="entry name" value="HTH_10"/>
    <property type="match status" value="1"/>
</dbReference>
<name>A0A1I5TQM1_9EURY</name>
<dbReference type="InterPro" id="IPR013324">
    <property type="entry name" value="RNA_pol_sigma_r3/r4-like"/>
</dbReference>
<dbReference type="AlphaFoldDB" id="A0A1I5TQM1"/>
<dbReference type="OrthoDB" id="165911at2157"/>
<dbReference type="Gene3D" id="3.30.450.40">
    <property type="match status" value="2"/>
</dbReference>
<dbReference type="Pfam" id="PF15915">
    <property type="entry name" value="BAT"/>
    <property type="match status" value="1"/>
</dbReference>
<keyword evidence="5" id="KW-0597">Phosphoprotein</keyword>
<evidence type="ECO:0000256" key="3">
    <source>
        <dbReference type="ARBA" id="ARBA00023015"/>
    </source>
</evidence>
<evidence type="ECO:0000256" key="4">
    <source>
        <dbReference type="ARBA" id="ARBA00023163"/>
    </source>
</evidence>
<feature type="domain" description="Response regulatory" evidence="7">
    <location>
        <begin position="13"/>
        <end position="128"/>
    </location>
</feature>
<dbReference type="InterPro" id="IPR001789">
    <property type="entry name" value="Sig_transdc_resp-reg_receiver"/>
</dbReference>
<evidence type="ECO:0000256" key="5">
    <source>
        <dbReference type="PROSITE-ProRule" id="PRU00169"/>
    </source>
</evidence>
<dbReference type="SUPFAM" id="SSF55785">
    <property type="entry name" value="PYP-like sensor domain (PAS domain)"/>
    <property type="match status" value="1"/>
</dbReference>
<feature type="modified residue" description="4-aspartylphosphate" evidence="5">
    <location>
        <position position="63"/>
    </location>
</feature>
<sequence>MSRLPALQRDSIRVLHVDDDEQMRTLLRDSLEHVEGEFDVQSVGDPTAALDLIDERVDCVVSDYEMPGMNGLELLRTVREEWPDLPFILLTGRGSESVASEAVSAGLTDYFRKSDVAGQFPVLAQRVETAVEAERAEVSYRELFRKAADGIALNDPETGAFVDANPVFREMLELDRSELMGMGISDIGTIPPQREQETTLLDRLRQAAREGATSTEECSRRADGERFWMELQFKPIEIKGSTFVLTQARQITDRKRYEQTLSALHAAVTEIVSAEKPRQVTGSVLSTVTDLLGVDRAVVFRHDPAENWLAVVDATSPDGVVTEVPLDPERPIARAFIDGEPVDIRDSVFERGGVDEPAHAAALPIGAAGVLVVEYDHARSFDDDQEFAQILTNAAAAAFERIEKAREAHSSKAALREQTNELQRLERLNATLRGLNETLLRTDTRAEVFEAVCDQLGRIEGIKLAWIGTPTDGKQLDRRAWAGEIPQYLDAVPLDLETSDEPAVVAVRTGTRVHVENAATGLTREPWRRAALSNGVESVMAVPIEVGGATDAVLSLLATDRTTFDEQFADLLSAVAATVGETLHSIEQRRGLRSDETVELEFDIPPERHLLGRLATSTGAEFAVQGVIPEPDGRSRVFLAVEGADPADVAAAGASMSTISEATVAADDDGAGVVELALEISVLGTGIREYALRLGDLSATSETVRASVDVARAEDVRPVVTAVLDRFDGSRLLAKRTQADTRSDYDRLLAFRKSLTSRQREVLHVAYLSGYFKSPRQCTGDDLAEKLGISSQAVYQHIRQAERALFEEAFRQVLSVSASE</sequence>
<proteinExistence type="predicted"/>
<dbReference type="CDD" id="cd00156">
    <property type="entry name" value="REC"/>
    <property type="match status" value="1"/>
</dbReference>
<keyword evidence="1" id="KW-0808">Transferase</keyword>
<keyword evidence="9" id="KW-1185">Reference proteome</keyword>
<dbReference type="PROSITE" id="PS50110">
    <property type="entry name" value="RESPONSE_REGULATORY"/>
    <property type="match status" value="1"/>
</dbReference>
<dbReference type="InterPro" id="IPR036388">
    <property type="entry name" value="WH-like_DNA-bd_sf"/>
</dbReference>
<dbReference type="SUPFAM" id="SSF88659">
    <property type="entry name" value="Sigma3 and sigma4 domains of RNA polymerase sigma factors"/>
    <property type="match status" value="1"/>
</dbReference>
<dbReference type="GO" id="GO:0000160">
    <property type="term" value="P:phosphorelay signal transduction system"/>
    <property type="evidence" value="ECO:0007669"/>
    <property type="project" value="InterPro"/>
</dbReference>
<dbReference type="PANTHER" id="PTHR34236:SF1">
    <property type="entry name" value="DIMETHYL SULFOXIDE REDUCTASE TRANSCRIPTIONAL ACTIVATOR"/>
    <property type="match status" value="1"/>
</dbReference>
<dbReference type="InterPro" id="IPR003018">
    <property type="entry name" value="GAF"/>
</dbReference>
<dbReference type="Pfam" id="PF01590">
    <property type="entry name" value="GAF"/>
    <property type="match status" value="1"/>
</dbReference>
<keyword evidence="2" id="KW-0418">Kinase</keyword>
<accession>A0A1I5TQM1</accession>
<dbReference type="InterPro" id="IPR011006">
    <property type="entry name" value="CheY-like_superfamily"/>
</dbReference>
<dbReference type="RefSeq" id="WP_079990178.1">
    <property type="nucleotide sequence ID" value="NZ_FOXI01000010.1"/>
</dbReference>
<dbReference type="GO" id="GO:0016301">
    <property type="term" value="F:kinase activity"/>
    <property type="evidence" value="ECO:0007669"/>
    <property type="project" value="UniProtKB-KW"/>
</dbReference>
<evidence type="ECO:0000313" key="9">
    <source>
        <dbReference type="Proteomes" id="UP000183769"/>
    </source>
</evidence>
<evidence type="ECO:0000256" key="1">
    <source>
        <dbReference type="ARBA" id="ARBA00022679"/>
    </source>
</evidence>
<dbReference type="Gene3D" id="3.40.50.2300">
    <property type="match status" value="1"/>
</dbReference>
<dbReference type="InterPro" id="IPR035965">
    <property type="entry name" value="PAS-like_dom_sf"/>
</dbReference>
<dbReference type="SUPFAM" id="SSF55781">
    <property type="entry name" value="GAF domain-like"/>
    <property type="match status" value="2"/>
</dbReference>
<dbReference type="EMBL" id="FOXI01000010">
    <property type="protein sequence ID" value="SFP85335.1"/>
    <property type="molecule type" value="Genomic_DNA"/>
</dbReference>
<dbReference type="Gene3D" id="3.30.450.20">
    <property type="entry name" value="PAS domain"/>
    <property type="match status" value="1"/>
</dbReference>
<dbReference type="SMART" id="SM00448">
    <property type="entry name" value="REC"/>
    <property type="match status" value="1"/>
</dbReference>
<gene>
    <name evidence="8" type="ORF">SAMN05216277_11049</name>
</gene>
<dbReference type="Pfam" id="PF13185">
    <property type="entry name" value="GAF_2"/>
    <property type="match status" value="1"/>
</dbReference>
<evidence type="ECO:0000256" key="6">
    <source>
        <dbReference type="SAM" id="Coils"/>
    </source>
</evidence>
<evidence type="ECO:0000313" key="8">
    <source>
        <dbReference type="EMBL" id="SFP85335.1"/>
    </source>
</evidence>
<dbReference type="CDD" id="cd00130">
    <property type="entry name" value="PAS"/>
    <property type="match status" value="1"/>
</dbReference>
<dbReference type="Pfam" id="PF13426">
    <property type="entry name" value="PAS_9"/>
    <property type="match status" value="1"/>
</dbReference>
<dbReference type="NCBIfam" id="TIGR00229">
    <property type="entry name" value="sensory_box"/>
    <property type="match status" value="1"/>
</dbReference>
<evidence type="ECO:0000256" key="2">
    <source>
        <dbReference type="ARBA" id="ARBA00022777"/>
    </source>
</evidence>
<organism evidence="8 9">
    <name type="scientific">Halolamina pelagica</name>
    <dbReference type="NCBI Taxonomy" id="699431"/>
    <lineage>
        <taxon>Archaea</taxon>
        <taxon>Methanobacteriati</taxon>
        <taxon>Methanobacteriota</taxon>
        <taxon>Stenosarchaea group</taxon>
        <taxon>Halobacteria</taxon>
        <taxon>Halobacteriales</taxon>
        <taxon>Haloferacaceae</taxon>
    </lineage>
</organism>
<keyword evidence="6" id="KW-0175">Coiled coil</keyword>
<dbReference type="InterPro" id="IPR007050">
    <property type="entry name" value="HTH_bacterioopsin"/>
</dbReference>
<keyword evidence="3" id="KW-0805">Transcription regulation</keyword>
<dbReference type="SUPFAM" id="SSF52172">
    <property type="entry name" value="CheY-like"/>
    <property type="match status" value="1"/>
</dbReference>